<comment type="caution">
    <text evidence="7">The sequence shown here is derived from an EMBL/GenBank/DDBJ whole genome shotgun (WGS) entry which is preliminary data.</text>
</comment>
<dbReference type="Gene3D" id="1.10.20.10">
    <property type="entry name" value="Histone, subunit A"/>
    <property type="match status" value="1"/>
</dbReference>
<organism evidence="7 8">
    <name type="scientific">Babesia duncani</name>
    <dbReference type="NCBI Taxonomy" id="323732"/>
    <lineage>
        <taxon>Eukaryota</taxon>
        <taxon>Sar</taxon>
        <taxon>Alveolata</taxon>
        <taxon>Apicomplexa</taxon>
        <taxon>Aconoidasida</taxon>
        <taxon>Piroplasmida</taxon>
        <taxon>Babesiidae</taxon>
        <taxon>Babesia</taxon>
    </lineage>
</organism>
<accession>A0AAD9PHP6</accession>
<dbReference type="GO" id="GO:0000786">
    <property type="term" value="C:nucleosome"/>
    <property type="evidence" value="ECO:0007669"/>
    <property type="project" value="InterPro"/>
</dbReference>
<feature type="compositionally biased region" description="Basic and acidic residues" evidence="5">
    <location>
        <begin position="156"/>
        <end position="173"/>
    </location>
</feature>
<evidence type="ECO:0000313" key="7">
    <source>
        <dbReference type="EMBL" id="KAK2194687.1"/>
    </source>
</evidence>
<dbReference type="GO" id="GO:0046982">
    <property type="term" value="F:protein heterodimerization activity"/>
    <property type="evidence" value="ECO:0007669"/>
    <property type="project" value="InterPro"/>
</dbReference>
<dbReference type="GO" id="GO:0005634">
    <property type="term" value="C:nucleus"/>
    <property type="evidence" value="ECO:0007669"/>
    <property type="project" value="UniProtKB-SubCell"/>
</dbReference>
<keyword evidence="8" id="KW-1185">Reference proteome</keyword>
<dbReference type="RefSeq" id="XP_067801531.1">
    <property type="nucleotide sequence ID" value="XM_067948843.1"/>
</dbReference>
<dbReference type="GO" id="GO:0030527">
    <property type="term" value="F:structural constituent of chromatin"/>
    <property type="evidence" value="ECO:0007669"/>
    <property type="project" value="InterPro"/>
</dbReference>
<protein>
    <submittedName>
        <fullName evidence="7">Bifunctional Histone-fold/histone H3-CENP-A/Histone H2A-H2B-H3</fullName>
    </submittedName>
</protein>
<dbReference type="SUPFAM" id="SSF47113">
    <property type="entry name" value="Histone-fold"/>
    <property type="match status" value="1"/>
</dbReference>
<dbReference type="CDD" id="cd22911">
    <property type="entry name" value="HFD_H3"/>
    <property type="match status" value="1"/>
</dbReference>
<reference evidence="7" key="1">
    <citation type="journal article" date="2023" name="Nat. Microbiol.">
        <title>Babesia duncani multi-omics identifies virulence factors and drug targets.</title>
        <authorList>
            <person name="Singh P."/>
            <person name="Lonardi S."/>
            <person name="Liang Q."/>
            <person name="Vydyam P."/>
            <person name="Khabirova E."/>
            <person name="Fang T."/>
            <person name="Gihaz S."/>
            <person name="Thekkiniath J."/>
            <person name="Munshi M."/>
            <person name="Abel S."/>
            <person name="Ciampossin L."/>
            <person name="Batugedara G."/>
            <person name="Gupta M."/>
            <person name="Lu X.M."/>
            <person name="Lenz T."/>
            <person name="Chakravarty S."/>
            <person name="Cornillot E."/>
            <person name="Hu Y."/>
            <person name="Ma W."/>
            <person name="Gonzalez L.M."/>
            <person name="Sanchez S."/>
            <person name="Estrada K."/>
            <person name="Sanchez-Flores A."/>
            <person name="Montero E."/>
            <person name="Harb O.S."/>
            <person name="Le Roch K.G."/>
            <person name="Mamoun C.B."/>
        </authorList>
    </citation>
    <scope>NUCLEOTIDE SEQUENCE</scope>
    <source>
        <strain evidence="7">WA1</strain>
    </source>
</reference>
<evidence type="ECO:0000256" key="3">
    <source>
        <dbReference type="ARBA" id="ARBA00023125"/>
    </source>
</evidence>
<dbReference type="SMART" id="SM00428">
    <property type="entry name" value="H3"/>
    <property type="match status" value="1"/>
</dbReference>
<dbReference type="Pfam" id="PF00125">
    <property type="entry name" value="Histone"/>
    <property type="match status" value="1"/>
</dbReference>
<dbReference type="GO" id="GO:0003677">
    <property type="term" value="F:DNA binding"/>
    <property type="evidence" value="ECO:0007669"/>
    <property type="project" value="UniProtKB-KW"/>
</dbReference>
<dbReference type="PANTHER" id="PTHR45810:SF1">
    <property type="entry name" value="HISTONE H3-LIKE CENTROMERIC PROTEIN A"/>
    <property type="match status" value="1"/>
</dbReference>
<name>A0AAD9PHP6_9APIC</name>
<feature type="region of interest" description="Disordered" evidence="5">
    <location>
        <begin position="22"/>
        <end position="178"/>
    </location>
</feature>
<dbReference type="InterPro" id="IPR009072">
    <property type="entry name" value="Histone-fold"/>
</dbReference>
<evidence type="ECO:0000256" key="4">
    <source>
        <dbReference type="ARBA" id="ARBA00023242"/>
    </source>
</evidence>
<evidence type="ECO:0000313" key="8">
    <source>
        <dbReference type="Proteomes" id="UP001214638"/>
    </source>
</evidence>
<keyword evidence="3" id="KW-0238">DNA-binding</keyword>
<evidence type="ECO:0000256" key="1">
    <source>
        <dbReference type="ARBA" id="ARBA00004123"/>
    </source>
</evidence>
<feature type="compositionally biased region" description="Acidic residues" evidence="5">
    <location>
        <begin position="144"/>
        <end position="155"/>
    </location>
</feature>
<gene>
    <name evidence="7" type="ORF">BdWA1_003836</name>
</gene>
<dbReference type="AlphaFoldDB" id="A0AAD9PHP6"/>
<feature type="domain" description="Core Histone H2A/H2B/H3" evidence="6">
    <location>
        <begin position="286"/>
        <end position="371"/>
    </location>
</feature>
<comment type="similarity">
    <text evidence="2">Belongs to the histone H3 family.</text>
</comment>
<evidence type="ECO:0000259" key="6">
    <source>
        <dbReference type="Pfam" id="PF00125"/>
    </source>
</evidence>
<dbReference type="EMBL" id="JALLKP010000061">
    <property type="protein sequence ID" value="KAK2194687.1"/>
    <property type="molecule type" value="Genomic_DNA"/>
</dbReference>
<comment type="subcellular location">
    <subcellularLocation>
        <location evidence="1">Nucleus</location>
    </subcellularLocation>
</comment>
<feature type="compositionally biased region" description="Basic and acidic residues" evidence="5">
    <location>
        <begin position="249"/>
        <end position="259"/>
    </location>
</feature>
<dbReference type="KEGG" id="bdw:94338132"/>
<evidence type="ECO:0000256" key="5">
    <source>
        <dbReference type="SAM" id="MobiDB-lite"/>
    </source>
</evidence>
<feature type="compositionally biased region" description="Low complexity" evidence="5">
    <location>
        <begin position="73"/>
        <end position="100"/>
    </location>
</feature>
<dbReference type="GeneID" id="94338132"/>
<dbReference type="InterPro" id="IPR007125">
    <property type="entry name" value="H2A/H2B/H3"/>
</dbReference>
<evidence type="ECO:0000256" key="2">
    <source>
        <dbReference type="ARBA" id="ARBA00010343"/>
    </source>
</evidence>
<keyword evidence="4" id="KW-0539">Nucleus</keyword>
<feature type="compositionally biased region" description="Polar residues" evidence="5">
    <location>
        <begin position="130"/>
        <end position="142"/>
    </location>
</feature>
<dbReference type="InterPro" id="IPR000164">
    <property type="entry name" value="Histone_H3/CENP-A"/>
</dbReference>
<sequence length="384" mass="43564">MDESQERIDFNLISDEELELSTPAVENEYADTTDFRIPQSVESSAGSRLGVYSGARTPRSSRMKSLDNRTRSPRSSRSTSNRSRAATSARASVASVRLSNPQDPSLQQDNEHVDNEETVSAGEYDENDRPATSSRLSGTGSVDVNDESLDPDEENRDPHGEYDNQERGRKASMEKMTSSRAANDSINFTRLGNKIKAAKLLSKKMHRRLPQVMSPSRVIEEYRKGNLTNQQAIDAVIRYRVNSMLHKPSDHMHVDKEGNVRPTKSMDFGKARDESGRIIRKGGLTRIEREILAYQKSTHLLIPRSIFARVVREVAQEWWRGHGPVKFTIEALSALQAATEDEITKILEISTACSYHAKRITLRIDDMRLARFCRGRQEYEFFNR</sequence>
<dbReference type="Proteomes" id="UP001214638">
    <property type="component" value="Unassembled WGS sequence"/>
</dbReference>
<proteinExistence type="inferred from homology"/>
<feature type="region of interest" description="Disordered" evidence="5">
    <location>
        <begin position="249"/>
        <end position="268"/>
    </location>
</feature>
<dbReference type="PANTHER" id="PTHR45810">
    <property type="entry name" value="HISTONE H3.2"/>
    <property type="match status" value="1"/>
</dbReference>